<dbReference type="PANTHER" id="PTHR43194:SF5">
    <property type="entry name" value="PIMELOYL-[ACYL-CARRIER PROTEIN] METHYL ESTER ESTERASE"/>
    <property type="match status" value="1"/>
</dbReference>
<reference evidence="2 3" key="1">
    <citation type="journal article" date="2019" name="Emerg. Microbes Infect.">
        <title>Comprehensive subspecies identification of 175 nontuberculous mycobacteria species based on 7547 genomic profiles.</title>
        <authorList>
            <person name="Matsumoto Y."/>
            <person name="Kinjo T."/>
            <person name="Motooka D."/>
            <person name="Nabeya D."/>
            <person name="Jung N."/>
            <person name="Uechi K."/>
            <person name="Horii T."/>
            <person name="Iida T."/>
            <person name="Fujita J."/>
            <person name="Nakamura S."/>
        </authorList>
    </citation>
    <scope>NUCLEOTIDE SEQUENCE [LARGE SCALE GENOMIC DNA]</scope>
    <source>
        <strain evidence="2 3">JCM 6399</strain>
    </source>
</reference>
<dbReference type="RefSeq" id="WP_163726475.1">
    <property type="nucleotide sequence ID" value="NZ_AP022601.1"/>
</dbReference>
<organism evidence="2 3">
    <name type="scientific">Mycobacterium gallinarum</name>
    <dbReference type="NCBI Taxonomy" id="39689"/>
    <lineage>
        <taxon>Bacteria</taxon>
        <taxon>Bacillati</taxon>
        <taxon>Actinomycetota</taxon>
        <taxon>Actinomycetes</taxon>
        <taxon>Mycobacteriales</taxon>
        <taxon>Mycobacteriaceae</taxon>
        <taxon>Mycobacterium</taxon>
    </lineage>
</organism>
<proteinExistence type="predicted"/>
<sequence>MSRPPILLLHGMFSTPKLLSGWVSLLESAGYRVHAPAYPGHDPVDMAVLSRVTLSDYIAAALAAYDELDEAPIVIGHSIGGLVAQHVAAAREPRAVVLLAPVPPGVLWPQLRSLPHLFPIMPSLLKGRPVKPSVETFRAVPLFGLPGAEQQEVIAGFVPDSAHVFRSMSLGSRDTRVDPRAVHCPVLCVSGGADRNVATWISRRIARRYSAQDHHHPDLPHWIVADSALPQVAPPVLAWLDARVTESVS</sequence>
<keyword evidence="2" id="KW-0378">Hydrolase</keyword>
<dbReference type="Proteomes" id="UP000465785">
    <property type="component" value="Chromosome"/>
</dbReference>
<accession>A0A9W4BBN9</accession>
<dbReference type="Gene3D" id="3.40.50.1820">
    <property type="entry name" value="alpha/beta hydrolase"/>
    <property type="match status" value="1"/>
</dbReference>
<gene>
    <name evidence="2" type="ORF">MGALJ_08410</name>
</gene>
<dbReference type="KEGG" id="mgau:MGALJ_08410"/>
<evidence type="ECO:0000259" key="1">
    <source>
        <dbReference type="Pfam" id="PF12697"/>
    </source>
</evidence>
<protein>
    <submittedName>
        <fullName evidence="2">Alpha/beta hydrolase</fullName>
    </submittedName>
</protein>
<dbReference type="GO" id="GO:0016787">
    <property type="term" value="F:hydrolase activity"/>
    <property type="evidence" value="ECO:0007669"/>
    <property type="project" value="UniProtKB-KW"/>
</dbReference>
<dbReference type="InterPro" id="IPR000073">
    <property type="entry name" value="AB_hydrolase_1"/>
</dbReference>
<evidence type="ECO:0000313" key="3">
    <source>
        <dbReference type="Proteomes" id="UP000465785"/>
    </source>
</evidence>
<dbReference type="InterPro" id="IPR050228">
    <property type="entry name" value="Carboxylesterase_BioH"/>
</dbReference>
<dbReference type="InterPro" id="IPR029058">
    <property type="entry name" value="AB_hydrolase_fold"/>
</dbReference>
<dbReference type="AlphaFoldDB" id="A0A9W4BBN9"/>
<feature type="domain" description="AB hydrolase-1" evidence="1">
    <location>
        <begin position="6"/>
        <end position="226"/>
    </location>
</feature>
<dbReference type="SUPFAM" id="SSF53474">
    <property type="entry name" value="alpha/beta-Hydrolases"/>
    <property type="match status" value="1"/>
</dbReference>
<dbReference type="Pfam" id="PF12697">
    <property type="entry name" value="Abhydrolase_6"/>
    <property type="match status" value="1"/>
</dbReference>
<evidence type="ECO:0000313" key="2">
    <source>
        <dbReference type="EMBL" id="BBY91172.1"/>
    </source>
</evidence>
<dbReference type="PANTHER" id="PTHR43194">
    <property type="entry name" value="HYDROLASE ALPHA/BETA FOLD FAMILY"/>
    <property type="match status" value="1"/>
</dbReference>
<dbReference type="EMBL" id="AP022601">
    <property type="protein sequence ID" value="BBY91172.1"/>
    <property type="molecule type" value="Genomic_DNA"/>
</dbReference>
<name>A0A9W4BBN9_9MYCO</name>
<keyword evidence="3" id="KW-1185">Reference proteome</keyword>